<organism evidence="1 2">
    <name type="scientific">Eremococcus coleocola ACS-139-V-Col8</name>
    <dbReference type="NCBI Taxonomy" id="908337"/>
    <lineage>
        <taxon>Bacteria</taxon>
        <taxon>Bacillati</taxon>
        <taxon>Bacillota</taxon>
        <taxon>Bacilli</taxon>
        <taxon>Lactobacillales</taxon>
        <taxon>Aerococcaceae</taxon>
        <taxon>Eremococcus</taxon>
    </lineage>
</organism>
<dbReference type="eggNOG" id="COG4898">
    <property type="taxonomic scope" value="Bacteria"/>
</dbReference>
<proteinExistence type="predicted"/>
<name>E4KPS7_9LACT</name>
<dbReference type="RefSeq" id="WP_006418232.1">
    <property type="nucleotide sequence ID" value="NZ_AENN01000015.1"/>
</dbReference>
<dbReference type="Proteomes" id="UP000005990">
    <property type="component" value="Unassembled WGS sequence"/>
</dbReference>
<evidence type="ECO:0008006" key="3">
    <source>
        <dbReference type="Google" id="ProtNLM"/>
    </source>
</evidence>
<dbReference type="Pfam" id="PF09966">
    <property type="entry name" value="DUF2200"/>
    <property type="match status" value="1"/>
</dbReference>
<protein>
    <recommendedName>
        <fullName evidence="3">DUF2200 domain-containing protein</fullName>
    </recommendedName>
</protein>
<evidence type="ECO:0000313" key="2">
    <source>
        <dbReference type="Proteomes" id="UP000005990"/>
    </source>
</evidence>
<reference evidence="1 2" key="1">
    <citation type="submission" date="2010-10" db="EMBL/GenBank/DDBJ databases">
        <authorList>
            <person name="Durkin A.S."/>
            <person name="Madupu R."/>
            <person name="Torralba M."/>
            <person name="Gillis M."/>
            <person name="Methe B."/>
            <person name="Sutton G."/>
            <person name="Nelson K.E."/>
        </authorList>
    </citation>
    <scope>NUCLEOTIDE SEQUENCE [LARGE SCALE GENOMIC DNA]</scope>
    <source>
        <strain evidence="1 2">ACS-139-V-Col8</strain>
    </source>
</reference>
<gene>
    <name evidence="1" type="ORF">HMPREF9257_1566</name>
</gene>
<dbReference type="AlphaFoldDB" id="E4KPS7"/>
<dbReference type="EMBL" id="AENN01000015">
    <property type="protein sequence ID" value="EFR31029.1"/>
    <property type="molecule type" value="Genomic_DNA"/>
</dbReference>
<dbReference type="OrthoDB" id="3192540at2"/>
<keyword evidence="2" id="KW-1185">Reference proteome</keyword>
<dbReference type="PIRSF" id="PIRSF033199">
    <property type="entry name" value="UCP033199"/>
    <property type="match status" value="1"/>
</dbReference>
<evidence type="ECO:0000313" key="1">
    <source>
        <dbReference type="EMBL" id="EFR31029.1"/>
    </source>
</evidence>
<dbReference type="InterPro" id="IPR023204">
    <property type="entry name" value="SP1917_dom_sf"/>
</dbReference>
<dbReference type="Gene3D" id="1.10.8.290">
    <property type="entry name" value="uncharacterized protein sp1917 domain"/>
    <property type="match status" value="1"/>
</dbReference>
<dbReference type="InterPro" id="IPR014580">
    <property type="entry name" value="UCP033199"/>
</dbReference>
<accession>E4KPS7</accession>
<sequence>MNQDDKMAQLTFATVYPLYVAKLARKNRSQAELDQVIQWLTGYSPAEIAAMKINPELTLESFFDQAPQMNPNRSLITGSICGVKVQKIQDPLVQNVRYLDKLVDNLYKGKSIEKVLFK</sequence>
<comment type="caution">
    <text evidence="1">The sequence shown here is derived from an EMBL/GenBank/DDBJ whole genome shotgun (WGS) entry which is preliminary data.</text>
</comment>
<dbReference type="STRING" id="908337.HMPREF9257_1566"/>